<dbReference type="InterPro" id="IPR037374">
    <property type="entry name" value="BAZ2A/B_Bromo"/>
</dbReference>
<evidence type="ECO:0000256" key="13">
    <source>
        <dbReference type="SAM" id="Coils"/>
    </source>
</evidence>
<dbReference type="Gene3D" id="1.20.920.10">
    <property type="entry name" value="Bromodomain-like"/>
    <property type="match status" value="1"/>
</dbReference>
<dbReference type="GO" id="GO:0003677">
    <property type="term" value="F:DNA binding"/>
    <property type="evidence" value="ECO:0007669"/>
    <property type="project" value="UniProtKB-KW"/>
</dbReference>
<organism evidence="18 19">
    <name type="scientific">Thamnophis sirtalis</name>
    <dbReference type="NCBI Taxonomy" id="35019"/>
    <lineage>
        <taxon>Eukaryota</taxon>
        <taxon>Metazoa</taxon>
        <taxon>Chordata</taxon>
        <taxon>Craniata</taxon>
        <taxon>Vertebrata</taxon>
        <taxon>Euteleostomi</taxon>
        <taxon>Lepidosauria</taxon>
        <taxon>Squamata</taxon>
        <taxon>Bifurcata</taxon>
        <taxon>Unidentata</taxon>
        <taxon>Episquamata</taxon>
        <taxon>Toxicofera</taxon>
        <taxon>Serpentes</taxon>
        <taxon>Colubroidea</taxon>
        <taxon>Colubridae</taxon>
        <taxon>Natricinae</taxon>
        <taxon>Thamnophis</taxon>
    </lineage>
</organism>
<dbReference type="PANTHER" id="PTHR45915:SF5">
    <property type="entry name" value="BROMODOMAIN ADJACENT TO ZINC FINGER DOMAIN PROTEIN 2A"/>
    <property type="match status" value="1"/>
</dbReference>
<dbReference type="OrthoDB" id="21449at2759"/>
<evidence type="ECO:0000256" key="10">
    <source>
        <dbReference type="ARBA" id="ARBA00023163"/>
    </source>
</evidence>
<evidence type="ECO:0000256" key="5">
    <source>
        <dbReference type="ARBA" id="ARBA00022833"/>
    </source>
</evidence>
<dbReference type="InterPro" id="IPR028942">
    <property type="entry name" value="WHIM1_dom"/>
</dbReference>
<dbReference type="GO" id="GO:0005634">
    <property type="term" value="C:nucleus"/>
    <property type="evidence" value="ECO:0007669"/>
    <property type="project" value="UniProtKB-SubCell"/>
</dbReference>
<evidence type="ECO:0000259" key="16">
    <source>
        <dbReference type="PROSITE" id="PS50827"/>
    </source>
</evidence>
<feature type="compositionally biased region" description="Polar residues" evidence="14">
    <location>
        <begin position="1"/>
        <end position="17"/>
    </location>
</feature>
<feature type="compositionally biased region" description="Acidic residues" evidence="14">
    <location>
        <begin position="1146"/>
        <end position="1156"/>
    </location>
</feature>
<dbReference type="FunFam" id="3.30.890.10:FF:000002">
    <property type="entry name" value="Bromodomain adjacent to zinc finger domain protein 2B"/>
    <property type="match status" value="1"/>
</dbReference>
<feature type="compositionally biased region" description="Low complexity" evidence="14">
    <location>
        <begin position="1211"/>
        <end position="1228"/>
    </location>
</feature>
<feature type="compositionally biased region" description="Basic and acidic residues" evidence="14">
    <location>
        <begin position="535"/>
        <end position="547"/>
    </location>
</feature>
<keyword evidence="7 13" id="KW-0175">Coiled coil</keyword>
<dbReference type="Pfam" id="PF00439">
    <property type="entry name" value="Bromodomain"/>
    <property type="match status" value="1"/>
</dbReference>
<dbReference type="Pfam" id="PF01429">
    <property type="entry name" value="MBD"/>
    <property type="match status" value="1"/>
</dbReference>
<dbReference type="InterPro" id="IPR016177">
    <property type="entry name" value="DNA-bd_dom_sf"/>
</dbReference>
<dbReference type="RefSeq" id="XP_013931451.1">
    <property type="nucleotide sequence ID" value="XM_014075976.1"/>
</dbReference>
<dbReference type="InterPro" id="IPR036427">
    <property type="entry name" value="Bromodomain-like_sf"/>
</dbReference>
<feature type="region of interest" description="Disordered" evidence="14">
    <location>
        <begin position="1027"/>
        <end position="1053"/>
    </location>
</feature>
<proteinExistence type="inferred from homology"/>
<keyword evidence="4" id="KW-0863">Zinc-finger</keyword>
<sequence>MEANNHFNFTGLPSSPAASGLKPAPSSGDNVYTNGSPMNFPQQGKSLNGDMNVNGLTTVSNASTSGTRSSNNSHLHHPYDYLWNYSQYPSGNGNNLKDGPLFSQYPLNGTVENNRQNSPGHSTSLRGSSGQEFWANGTPGTMGLNFDSAELYDSFPDDQNFEILQNGPSSFYTSSQPSPMLASGNQDFSPQQDEPGNEEAVKEPPSTVSENGTRLLGSMELENAQPELKICGYNGSSPVGEPLSQEASVLEPDAGAGCLEDASRIPPPLEDSLEPFESLDRDPGTGDLYEMDTSELVSGKSPLEDPPDISALDCPGSPSLNHSDSFSLLADDSQPDTSLFGSASLPPVLGESVLQELTGVSEVGQEGTEFLDSQAPLEPESLNASLEEAVKSSGTDNPVSEIDGDSKEASPLNVSAKSDGPRRRIATVEEVYYPLKHGWRREVRIKKGNNRWQGETWYYGPCGKRMKQFPEVIKYLSRNDGQNVRREHFSFSPRMPVGDFFEEQDTSEGVQWVKLSHEEIPSRIQAITGKRGRPRNMEKAKAKEMPKVKRGRGRPPKVKVTDLLSKTDARVLKKLETQEVLSDEDKLKMTKIKKKMRQKVQNKQKQESKTTKPKETKSKEPKKKPKPQIKKEKSKPERTKPEKPKEKGKLKEKVKPKDKKAAPSGKVPRKAEKNLLAQRRQEERQRQQMILEEMKKPTEDMCLGDHQPLPEFSRIPGLVLPSQAFSDCLAIVEFLHNYGKVLGFDVAREVPSLSTLQEGLFNVGDSLGEVLDLLVKLVKVALYDPGLPSCCQTLKILGEKLTEISLNRDTVSEVLRCFLIASGGDESLCASLRTKPFQALPPDKKAAILAFLVNELNSSTLIINEIDKTLESMSNHRRNKWIIEGKLRRLKIALAKKTGRPESEITGLEEGRWRRSSRIIDENEDKEIEEEERRRACKTRRESENESLISSVPELERQIEKISKRQMFFRKKLLHSSQLLRASSLGQDRYRRRYWVLPHLGGIFIEGCEASEAASLPVSKNALERGEALKEEEHEAPSIKKENTDAPSDPDYMNCTTSRSWSWPWRGNVGMSPPEHLESKLPEPTPLSVNGFLEDPVSLGQSQHDLSQSAFLSWLSQTQQASSLFNSSVLTPDSSPGKGDQLPPDELPDSTADDESITETQVTWFNLLPRTPCNDSSLAPSTERPSRTSQLCKPPTKDPSKTLAQQLNGYSTSSPALPPLSSTPLHSSSRVHSTCSRAKDNSKKTLEPLGQPRRRGRPPTKLFKQIEQKYLTQLTAQPIPPELQSGWWWLQDPEQLEAVVEVLHPRGIREKALHKHLTKHKDYLRDVCARAANDPIFRIHSEVASHLISQEALVQWSMSEHALEMDLSVLQWVEELEQRVLMADLQIRGWTSPDPDSVRKDLRYCEREVELLEDITVKNRREGPALERESNNPLDLAVLRLEDLEQNLERRYLREPLWPAHDVVVEKALLNNPDTLEQGTTEIPIARFKIIVGYEKTTLLMQGGYQDEYGSPRRGKKRKSGTSGPFGGKEELSPRSRAAAAAASQQHSVLANTSPRYSGEGLSPSKRRRVSPRGQSADLTFCEIILMEMESHEAAWPFLEPVNPRLVPGYRKIIKNPMDFATMRARLLRGGYSSCEEFAADAVLVFDNCRTFNEDESEVGKAGLAMRQFFESRWEEFYQGKHETNP</sequence>
<evidence type="ECO:0000256" key="8">
    <source>
        <dbReference type="ARBA" id="ARBA00023117"/>
    </source>
</evidence>
<feature type="region of interest" description="Disordered" evidence="14">
    <location>
        <begin position="159"/>
        <end position="212"/>
    </location>
</feature>
<dbReference type="InterPro" id="IPR001739">
    <property type="entry name" value="Methyl_CpG_DNA-bd"/>
</dbReference>
<dbReference type="PROSITE" id="PS50014">
    <property type="entry name" value="BROMODOMAIN_2"/>
    <property type="match status" value="1"/>
</dbReference>
<evidence type="ECO:0000256" key="6">
    <source>
        <dbReference type="ARBA" id="ARBA00023015"/>
    </source>
</evidence>
<dbReference type="SMART" id="SM00571">
    <property type="entry name" value="DDT"/>
    <property type="match status" value="1"/>
</dbReference>
<dbReference type="SMART" id="SM00384">
    <property type="entry name" value="AT_hook"/>
    <property type="match status" value="3"/>
</dbReference>
<feature type="compositionally biased region" description="Basic residues" evidence="14">
    <location>
        <begin position="593"/>
        <end position="602"/>
    </location>
</feature>
<dbReference type="PROSITE" id="PS50982">
    <property type="entry name" value="MBD"/>
    <property type="match status" value="1"/>
</dbReference>
<feature type="compositionally biased region" description="Polar residues" evidence="14">
    <location>
        <begin position="105"/>
        <end position="131"/>
    </location>
</feature>
<feature type="compositionally biased region" description="Basic and acidic residues" evidence="14">
    <location>
        <begin position="1027"/>
        <end position="1044"/>
    </location>
</feature>
<comment type="subcellular location">
    <subcellularLocation>
        <location evidence="1">Nucleus</location>
    </subcellularLocation>
</comment>
<dbReference type="CDD" id="cd01397">
    <property type="entry name" value="HAT_MBD"/>
    <property type="match status" value="1"/>
</dbReference>
<dbReference type="PROSITE" id="PS00633">
    <property type="entry name" value="BROMODOMAIN_1"/>
    <property type="match status" value="1"/>
</dbReference>
<keyword evidence="3" id="KW-0479">Metal-binding</keyword>
<dbReference type="CTD" id="11176"/>
<gene>
    <name evidence="19" type="primary">BAZ2A</name>
</gene>
<dbReference type="PROSITE" id="PS50827">
    <property type="entry name" value="DDT"/>
    <property type="match status" value="1"/>
</dbReference>
<feature type="region of interest" description="Disordered" evidence="14">
    <location>
        <begin position="257"/>
        <end position="343"/>
    </location>
</feature>
<dbReference type="InterPro" id="IPR018359">
    <property type="entry name" value="Bromodomain_CS"/>
</dbReference>
<dbReference type="SUPFAM" id="SSF54171">
    <property type="entry name" value="DNA-binding domain"/>
    <property type="match status" value="1"/>
</dbReference>
<evidence type="ECO:0000256" key="3">
    <source>
        <dbReference type="ARBA" id="ARBA00022723"/>
    </source>
</evidence>
<evidence type="ECO:0000256" key="4">
    <source>
        <dbReference type="ARBA" id="ARBA00022771"/>
    </source>
</evidence>
<dbReference type="Pfam" id="PF02791">
    <property type="entry name" value="DDT"/>
    <property type="match status" value="1"/>
</dbReference>
<feature type="domain" description="Bromo" evidence="15">
    <location>
        <begin position="1590"/>
        <end position="1660"/>
    </location>
</feature>
<keyword evidence="18" id="KW-1185">Reference proteome</keyword>
<evidence type="ECO:0000256" key="12">
    <source>
        <dbReference type="PROSITE-ProRule" id="PRU00035"/>
    </source>
</evidence>
<dbReference type="GeneID" id="106556930"/>
<feature type="domain" description="DDT" evidence="16">
    <location>
        <begin position="722"/>
        <end position="787"/>
    </location>
</feature>
<evidence type="ECO:0000256" key="7">
    <source>
        <dbReference type="ARBA" id="ARBA00023054"/>
    </source>
</evidence>
<feature type="coiled-coil region" evidence="13">
    <location>
        <begin position="926"/>
        <end position="965"/>
    </location>
</feature>
<evidence type="ECO:0000259" key="17">
    <source>
        <dbReference type="PROSITE" id="PS50982"/>
    </source>
</evidence>
<dbReference type="SMART" id="SM00391">
    <property type="entry name" value="MBD"/>
    <property type="match status" value="1"/>
</dbReference>
<feature type="compositionally biased region" description="Basic residues" evidence="14">
    <location>
        <begin position="548"/>
        <end position="557"/>
    </location>
</feature>
<feature type="region of interest" description="Disordered" evidence="14">
    <location>
        <begin position="364"/>
        <end position="420"/>
    </location>
</feature>
<feature type="compositionally biased region" description="Polar residues" evidence="14">
    <location>
        <begin position="162"/>
        <end position="194"/>
    </location>
</feature>
<dbReference type="GO" id="GO:0033553">
    <property type="term" value="C:rDNA heterochromatin"/>
    <property type="evidence" value="ECO:0007669"/>
    <property type="project" value="TreeGrafter"/>
</dbReference>
<feature type="domain" description="MBD" evidence="17">
    <location>
        <begin position="425"/>
        <end position="496"/>
    </location>
</feature>
<evidence type="ECO:0000256" key="9">
    <source>
        <dbReference type="ARBA" id="ARBA00023125"/>
    </source>
</evidence>
<keyword evidence="10" id="KW-0804">Transcription</keyword>
<dbReference type="Pfam" id="PF15612">
    <property type="entry name" value="WHIM1"/>
    <property type="match status" value="1"/>
</dbReference>
<dbReference type="SUPFAM" id="SSF47370">
    <property type="entry name" value="Bromodomain"/>
    <property type="match status" value="1"/>
</dbReference>
<evidence type="ECO:0000256" key="11">
    <source>
        <dbReference type="ARBA" id="ARBA00023242"/>
    </source>
</evidence>
<feature type="region of interest" description="Disordered" evidence="14">
    <location>
        <begin position="593"/>
        <end position="680"/>
    </location>
</feature>
<feature type="compositionally biased region" description="Basic and acidic residues" evidence="14">
    <location>
        <begin position="604"/>
        <end position="619"/>
    </location>
</feature>
<protein>
    <submittedName>
        <fullName evidence="19">Bromodomain adjacent to zinc finger domain protein 2A</fullName>
    </submittedName>
</protein>
<evidence type="ECO:0000313" key="19">
    <source>
        <dbReference type="RefSeq" id="XP_013931451.1"/>
    </source>
</evidence>
<keyword evidence="11" id="KW-0539">Nucleus</keyword>
<dbReference type="InterPro" id="IPR018501">
    <property type="entry name" value="DDT_dom"/>
</dbReference>
<evidence type="ECO:0000313" key="18">
    <source>
        <dbReference type="Proteomes" id="UP000504617"/>
    </source>
</evidence>
<feature type="region of interest" description="Disordered" evidence="14">
    <location>
        <begin position="94"/>
        <end position="139"/>
    </location>
</feature>
<dbReference type="CDD" id="cd05503">
    <property type="entry name" value="Bromo_BAZ2A_B_like"/>
    <property type="match status" value="1"/>
</dbReference>
<feature type="region of interest" description="Disordered" evidence="14">
    <location>
        <begin position="529"/>
        <end position="559"/>
    </location>
</feature>
<evidence type="ECO:0000256" key="1">
    <source>
        <dbReference type="ARBA" id="ARBA00004123"/>
    </source>
</evidence>
<dbReference type="PANTHER" id="PTHR45915">
    <property type="entry name" value="TRANSCRIPTION INTERMEDIARY FACTOR"/>
    <property type="match status" value="1"/>
</dbReference>
<dbReference type="PRINTS" id="PR00503">
    <property type="entry name" value="BROMODOMAIN"/>
</dbReference>
<evidence type="ECO:0000256" key="2">
    <source>
        <dbReference type="ARBA" id="ARBA00007444"/>
    </source>
</evidence>
<keyword evidence="6" id="KW-0805">Transcription regulation</keyword>
<feature type="region of interest" description="Disordered" evidence="14">
    <location>
        <begin position="1168"/>
        <end position="1260"/>
    </location>
</feature>
<feature type="compositionally biased region" description="Basic and acidic residues" evidence="14">
    <location>
        <begin position="669"/>
        <end position="680"/>
    </location>
</feature>
<keyword evidence="9" id="KW-0238">DNA-binding</keyword>
<name>A0A6I9Z692_9SAUR</name>
<feature type="region of interest" description="Disordered" evidence="14">
    <location>
        <begin position="1505"/>
        <end position="1574"/>
    </location>
</feature>
<dbReference type="GO" id="GO:0008270">
    <property type="term" value="F:zinc ion binding"/>
    <property type="evidence" value="ECO:0007669"/>
    <property type="project" value="UniProtKB-KW"/>
</dbReference>
<reference evidence="19" key="1">
    <citation type="submission" date="2025-08" db="UniProtKB">
        <authorList>
            <consortium name="RefSeq"/>
        </authorList>
    </citation>
    <scope>IDENTIFICATION</scope>
    <source>
        <tissue evidence="19">Skeletal muscle</tissue>
    </source>
</reference>
<dbReference type="InterPro" id="IPR001487">
    <property type="entry name" value="Bromodomain"/>
</dbReference>
<evidence type="ECO:0000259" key="15">
    <source>
        <dbReference type="PROSITE" id="PS50014"/>
    </source>
</evidence>
<dbReference type="Pfam" id="PF15613">
    <property type="entry name" value="WSD"/>
    <property type="match status" value="1"/>
</dbReference>
<dbReference type="KEGG" id="tsr:106556930"/>
<feature type="compositionally biased region" description="Polar residues" evidence="14">
    <location>
        <begin position="1544"/>
        <end position="1556"/>
    </location>
</feature>
<accession>A0A6I9Z692</accession>
<feature type="compositionally biased region" description="Polar residues" evidence="14">
    <location>
        <begin position="27"/>
        <end position="73"/>
    </location>
</feature>
<feature type="compositionally biased region" description="Basic and acidic residues" evidence="14">
    <location>
        <begin position="629"/>
        <end position="661"/>
    </location>
</feature>
<feature type="region of interest" description="Disordered" evidence="14">
    <location>
        <begin position="1"/>
        <end position="73"/>
    </location>
</feature>
<dbReference type="InterPro" id="IPR017956">
    <property type="entry name" value="AT_hook_DNA-bd_motif"/>
</dbReference>
<feature type="compositionally biased region" description="Basic and acidic residues" evidence="14">
    <location>
        <begin position="1237"/>
        <end position="1246"/>
    </location>
</feature>
<keyword evidence="8 12" id="KW-0103">Bromodomain</keyword>
<dbReference type="Proteomes" id="UP000504617">
    <property type="component" value="Unplaced"/>
</dbReference>
<dbReference type="Gene3D" id="3.30.890.10">
    <property type="entry name" value="Methyl-cpg-binding Protein 2, Chain A"/>
    <property type="match status" value="1"/>
</dbReference>
<keyword evidence="5" id="KW-0862">Zinc</keyword>
<comment type="similarity">
    <text evidence="2">Belongs to the WAL family.</text>
</comment>
<feature type="region of interest" description="Disordered" evidence="14">
    <location>
        <begin position="1127"/>
        <end position="1156"/>
    </location>
</feature>
<evidence type="ECO:0000256" key="14">
    <source>
        <dbReference type="SAM" id="MobiDB-lite"/>
    </source>
</evidence>
<dbReference type="InterPro" id="IPR028941">
    <property type="entry name" value="WHIM2_dom"/>
</dbReference>
<dbReference type="SMART" id="SM00297">
    <property type="entry name" value="BROMO"/>
    <property type="match status" value="1"/>
</dbReference>